<organism evidence="1 2">
    <name type="scientific">Methanothrix thermoacetophila (strain DSM 6194 / JCM 14653 / NBRC 101360 / PT)</name>
    <name type="common">Methanosaeta thermophila</name>
    <dbReference type="NCBI Taxonomy" id="349307"/>
    <lineage>
        <taxon>Archaea</taxon>
        <taxon>Methanobacteriati</taxon>
        <taxon>Methanobacteriota</taxon>
        <taxon>Stenosarchaea group</taxon>
        <taxon>Methanomicrobia</taxon>
        <taxon>Methanotrichales</taxon>
        <taxon>Methanotrichaceae</taxon>
        <taxon>Methanothrix</taxon>
    </lineage>
</organism>
<dbReference type="GeneID" id="4462278"/>
<reference evidence="1 2" key="1">
    <citation type="submission" date="2006-10" db="EMBL/GenBank/DDBJ databases">
        <title>Complete sequence of Methanosaeta thermophila PT.</title>
        <authorList>
            <consortium name="US DOE Joint Genome Institute"/>
            <person name="Copeland A."/>
            <person name="Lucas S."/>
            <person name="Lapidus A."/>
            <person name="Barry K."/>
            <person name="Detter J.C."/>
            <person name="Glavina del Rio T."/>
            <person name="Hammon N."/>
            <person name="Israni S."/>
            <person name="Pitluck S."/>
            <person name="Chain P."/>
            <person name="Malfatti S."/>
            <person name="Shin M."/>
            <person name="Vergez L."/>
            <person name="Schmutz J."/>
            <person name="Larimer F."/>
            <person name="Land M."/>
            <person name="Hauser L."/>
            <person name="Kyrpides N."/>
            <person name="Kim E."/>
            <person name="Smith K.S."/>
            <person name="Ingram-Smith C."/>
            <person name="Richardson P."/>
        </authorList>
    </citation>
    <scope>NUCLEOTIDE SEQUENCE [LARGE SCALE GENOMIC DNA]</scope>
    <source>
        <strain evidence="2">DSM 6194 / JCM 14653 / NBRC 101360 / PT</strain>
    </source>
</reference>
<evidence type="ECO:0000313" key="1">
    <source>
        <dbReference type="EMBL" id="ABK14428.1"/>
    </source>
</evidence>
<name>A0B6V4_METTP</name>
<dbReference type="NCBIfam" id="TIGR02591">
    <property type="entry name" value="cas_Csh1"/>
    <property type="match status" value="1"/>
</dbReference>
<proteinExistence type="predicted"/>
<dbReference type="InterPro" id="IPR013389">
    <property type="entry name" value="CRISPR-assoc_prot_Cas8b"/>
</dbReference>
<dbReference type="EMBL" id="CP000477">
    <property type="protein sequence ID" value="ABK14428.1"/>
    <property type="molecule type" value="Genomic_DNA"/>
</dbReference>
<dbReference type="Proteomes" id="UP000000674">
    <property type="component" value="Chromosome"/>
</dbReference>
<dbReference type="CDD" id="cd09730">
    <property type="entry name" value="Cas8a1_I-A"/>
    <property type="match status" value="1"/>
</dbReference>
<keyword evidence="2" id="KW-1185">Reference proteome</keyword>
<protein>
    <submittedName>
        <fullName evidence="1">CRISPR-associated protein, Csh1 family</fullName>
    </submittedName>
</protein>
<gene>
    <name evidence="1" type="ordered locus">Mthe_0638</name>
</gene>
<evidence type="ECO:0000313" key="2">
    <source>
        <dbReference type="Proteomes" id="UP000000674"/>
    </source>
</evidence>
<dbReference type="KEGG" id="mtp:Mthe_0638"/>
<dbReference type="RefSeq" id="WP_011695825.1">
    <property type="nucleotide sequence ID" value="NC_008553.1"/>
</dbReference>
<dbReference type="STRING" id="349307.Mthe_0638"/>
<dbReference type="HOGENOM" id="CLU_475498_0_0_2"/>
<dbReference type="AlphaFoldDB" id="A0B6V4"/>
<sequence length="618" mass="72487">MVIRVIEAVARIGKQRIGEHAQSGCEDILYYIVENPNLNGGYNHALVVTLEEKDGDFSYRGVELEELKDYRRYLYKGKKGNATDATPTCKIAKDIEKTFEKKFLRWFDGIDSSDLSGEERATLKNIKNVLFSNKDKIFKELQEKRSHLKQRENCIITLGFVKDGDLKYLADYPAFRNVLLKNSCDRFFRKYGGESRGTDALCSVCKEQKDEVYAYAIPWPFHTFDKPGFIAGGFRQSDAWKNTPVCLNCAINLDAGKKYIEESLDFSFYGFRYLLIPKLIIGDDYQEILDILSGMKKELKMSRKTRNRITDDEDEILDMVKDQKDFFSNSLMFYKKDNSAYRILLHIDGILPSRLRRLFEAKERVEGAFGIYNEMVLSEDKGRLIFDFGVLRRFFPRESGNVTHDKMFLEIVNRIFVGRYVDRHLLISFMMKRIRDDFVHGRSTLMNTLNGFMLLHYLKELNLLKDLEVDRMSGIVLKREELEALPLDKRVERFFEANREFFDSDAKKATFLEGVLVQKLLNIQWMEKNAKPFYTKLHGLKMNEALIKRLLPEIQNKLEEYEKNYYRELEAIIAEHFVLSGRGWKETDDELSFYFVLGMNLHELFRVDKEKEKTEETA</sequence>
<dbReference type="NCBIfam" id="TIGR02556">
    <property type="entry name" value="cas_TM1802"/>
    <property type="match status" value="1"/>
</dbReference>
<dbReference type="OrthoDB" id="131869at2157"/>
<dbReference type="Pfam" id="PF09484">
    <property type="entry name" value="Cas_TM1802"/>
    <property type="match status" value="1"/>
</dbReference>
<dbReference type="InterPro" id="IPR013420">
    <property type="entry name" value="CRISPR-assoc_prot_Cas8b/Csh1_C"/>
</dbReference>
<accession>A0B6V4</accession>